<dbReference type="PROSITE" id="PS50164">
    <property type="entry name" value="GIY_YIG"/>
    <property type="match status" value="1"/>
</dbReference>
<dbReference type="Gene3D" id="3.40.1440.10">
    <property type="entry name" value="GIY-YIG endonuclease"/>
    <property type="match status" value="1"/>
</dbReference>
<dbReference type="AlphaFoldDB" id="A0A6M3L2T7"/>
<dbReference type="SUPFAM" id="SSF82771">
    <property type="entry name" value="GIY-YIG endonuclease"/>
    <property type="match status" value="1"/>
</dbReference>
<dbReference type="CDD" id="cd10456">
    <property type="entry name" value="GIY-YIG_UPF0213"/>
    <property type="match status" value="1"/>
</dbReference>
<feature type="domain" description="GIY-YIG" evidence="1">
    <location>
        <begin position="5"/>
        <end position="80"/>
    </location>
</feature>
<keyword evidence="2" id="KW-0378">Hydrolase</keyword>
<keyword evidence="2" id="KW-0255">Endonuclease</keyword>
<sequence length="112" mass="13039">MENKEIWQVYIIKCKDKTLYTGITKDIAWRLRLHNCGKASKYTRGRGPFKLMAISTFIAKSEALKIEEIIKSFPKEKKILQLLKISLRMEKEKIENLPKIGWDGNFASYKGS</sequence>
<dbReference type="InterPro" id="IPR035901">
    <property type="entry name" value="GIY-YIG_endonuc_sf"/>
</dbReference>
<accession>A0A6M3L2T7</accession>
<gene>
    <name evidence="2" type="ORF">MM415B02815_0008</name>
</gene>
<evidence type="ECO:0000313" key="2">
    <source>
        <dbReference type="EMBL" id="QJA88172.1"/>
    </source>
</evidence>
<reference evidence="2" key="1">
    <citation type="submission" date="2020-03" db="EMBL/GenBank/DDBJ databases">
        <title>The deep terrestrial virosphere.</title>
        <authorList>
            <person name="Holmfeldt K."/>
            <person name="Nilsson E."/>
            <person name="Simone D."/>
            <person name="Lopez-Fernandez M."/>
            <person name="Wu X."/>
            <person name="de Brujin I."/>
            <person name="Lundin D."/>
            <person name="Andersson A."/>
            <person name="Bertilsson S."/>
            <person name="Dopson M."/>
        </authorList>
    </citation>
    <scope>NUCLEOTIDE SEQUENCE</scope>
    <source>
        <strain evidence="2">MM415B02815</strain>
    </source>
</reference>
<organism evidence="2">
    <name type="scientific">viral metagenome</name>
    <dbReference type="NCBI Taxonomy" id="1070528"/>
    <lineage>
        <taxon>unclassified sequences</taxon>
        <taxon>metagenomes</taxon>
        <taxon>organismal metagenomes</taxon>
    </lineage>
</organism>
<dbReference type="InterPro" id="IPR050190">
    <property type="entry name" value="UPF0213_domain"/>
</dbReference>
<proteinExistence type="predicted"/>
<keyword evidence="2" id="KW-0540">Nuclease</keyword>
<dbReference type="GO" id="GO:0004519">
    <property type="term" value="F:endonuclease activity"/>
    <property type="evidence" value="ECO:0007669"/>
    <property type="project" value="UniProtKB-KW"/>
</dbReference>
<evidence type="ECO:0000259" key="1">
    <source>
        <dbReference type="PROSITE" id="PS50164"/>
    </source>
</evidence>
<dbReference type="EMBL" id="MT142759">
    <property type="protein sequence ID" value="QJA88172.1"/>
    <property type="molecule type" value="Genomic_DNA"/>
</dbReference>
<protein>
    <submittedName>
        <fullName evidence="2">Putative endonuclease</fullName>
    </submittedName>
</protein>
<dbReference type="Pfam" id="PF01541">
    <property type="entry name" value="GIY-YIG"/>
    <property type="match status" value="1"/>
</dbReference>
<name>A0A6M3L2T7_9ZZZZ</name>
<dbReference type="PANTHER" id="PTHR34477:SF1">
    <property type="entry name" value="UPF0213 PROTEIN YHBQ"/>
    <property type="match status" value="1"/>
</dbReference>
<dbReference type="PANTHER" id="PTHR34477">
    <property type="entry name" value="UPF0213 PROTEIN YHBQ"/>
    <property type="match status" value="1"/>
</dbReference>
<dbReference type="InterPro" id="IPR000305">
    <property type="entry name" value="GIY-YIG_endonuc"/>
</dbReference>